<evidence type="ECO:0000313" key="3">
    <source>
        <dbReference type="EMBL" id="PWB93652.1"/>
    </source>
</evidence>
<accession>A0A2U1SPW9</accession>
<organism evidence="3 4">
    <name type="scientific">Methylosinus sporium</name>
    <dbReference type="NCBI Taxonomy" id="428"/>
    <lineage>
        <taxon>Bacteria</taxon>
        <taxon>Pseudomonadati</taxon>
        <taxon>Pseudomonadota</taxon>
        <taxon>Alphaproteobacteria</taxon>
        <taxon>Hyphomicrobiales</taxon>
        <taxon>Methylocystaceae</taxon>
        <taxon>Methylosinus</taxon>
    </lineage>
</organism>
<evidence type="ECO:0000256" key="1">
    <source>
        <dbReference type="SAM" id="MobiDB-lite"/>
    </source>
</evidence>
<sequence>MTAYLESLFRLAAAPVGVAALLATLAPVSASAHGRAGVLECKLSGDTVAIVVEERTVDCLFEDESGAPPVHYVGSVTNVGAVIGVGGPGELAWGVVAASGATGPGALAGDYVGAHGSFALGVGGGGSVLVGGSNDTVTLQPISVEANTGLILSAGVGHLSLRYVPEPVGRHGRHHGRFCHRHHHHHHHHHHR</sequence>
<reference evidence="3 4" key="1">
    <citation type="journal article" date="2018" name="Appl. Microbiol. Biotechnol.">
        <title>Co-cultivation of the strictly anaerobic methanogen Methanosarcina barkeri with aerobic methanotrophs in an oxygen-limited membrane bioreactor.</title>
        <authorList>
            <person name="In 't Zandt M.H."/>
            <person name="van den Bosch T.J.M."/>
            <person name="Rijkers R."/>
            <person name="van Kessel M.A.H.J."/>
            <person name="Jetten M.S.M."/>
            <person name="Welte C.U."/>
        </authorList>
    </citation>
    <scope>NUCLEOTIDE SEQUENCE [LARGE SCALE GENOMIC DNA]</scope>
    <source>
        <strain evidence="3 4">DSM 17706</strain>
    </source>
</reference>
<feature type="region of interest" description="Disordered" evidence="1">
    <location>
        <begin position="173"/>
        <end position="192"/>
    </location>
</feature>
<dbReference type="AlphaFoldDB" id="A0A2U1SPW9"/>
<dbReference type="Pfam" id="PF06186">
    <property type="entry name" value="DUF992"/>
    <property type="match status" value="1"/>
</dbReference>
<feature type="signal peptide" evidence="2">
    <location>
        <begin position="1"/>
        <end position="32"/>
    </location>
</feature>
<dbReference type="InterPro" id="IPR009333">
    <property type="entry name" value="DUF992"/>
</dbReference>
<protein>
    <recommendedName>
        <fullName evidence="5">DUF992 domain-containing protein</fullName>
    </recommendedName>
</protein>
<proteinExistence type="predicted"/>
<keyword evidence="4" id="KW-1185">Reference proteome</keyword>
<dbReference type="OrthoDB" id="7362478at2"/>
<comment type="caution">
    <text evidence="3">The sequence shown here is derived from an EMBL/GenBank/DDBJ whole genome shotgun (WGS) entry which is preliminary data.</text>
</comment>
<evidence type="ECO:0000313" key="4">
    <source>
        <dbReference type="Proteomes" id="UP000245137"/>
    </source>
</evidence>
<feature type="chain" id="PRO_5015694884" description="DUF992 domain-containing protein" evidence="2">
    <location>
        <begin position="33"/>
        <end position="192"/>
    </location>
</feature>
<keyword evidence="2" id="KW-0732">Signal</keyword>
<gene>
    <name evidence="3" type="ORF">C5689_11650</name>
</gene>
<evidence type="ECO:0000256" key="2">
    <source>
        <dbReference type="SAM" id="SignalP"/>
    </source>
</evidence>
<evidence type="ECO:0008006" key="5">
    <source>
        <dbReference type="Google" id="ProtNLM"/>
    </source>
</evidence>
<dbReference type="RefSeq" id="WP_108917447.1">
    <property type="nucleotide sequence ID" value="NZ_BGJY01000009.1"/>
</dbReference>
<dbReference type="Proteomes" id="UP000245137">
    <property type="component" value="Unassembled WGS sequence"/>
</dbReference>
<dbReference type="EMBL" id="PUIV01000017">
    <property type="protein sequence ID" value="PWB93652.1"/>
    <property type="molecule type" value="Genomic_DNA"/>
</dbReference>
<name>A0A2U1SPW9_METSR</name>